<dbReference type="AlphaFoldDB" id="A0A412G4N5"/>
<evidence type="ECO:0000256" key="3">
    <source>
        <dbReference type="ARBA" id="ARBA00022475"/>
    </source>
</evidence>
<feature type="transmembrane region" description="Helical" evidence="7">
    <location>
        <begin position="377"/>
        <end position="398"/>
    </location>
</feature>
<feature type="transmembrane region" description="Helical" evidence="7">
    <location>
        <begin position="227"/>
        <end position="247"/>
    </location>
</feature>
<comment type="caution">
    <text evidence="9">The sequence shown here is derived from an EMBL/GenBank/DDBJ whole genome shotgun (WGS) entry which is preliminary data.</text>
</comment>
<dbReference type="PRINTS" id="PR01988">
    <property type="entry name" value="EXPORTERBACE"/>
</dbReference>
<evidence type="ECO:0000256" key="5">
    <source>
        <dbReference type="ARBA" id="ARBA00022989"/>
    </source>
</evidence>
<accession>A0A412G4N5</accession>
<feature type="transmembrane region" description="Helical" evidence="7">
    <location>
        <begin position="316"/>
        <end position="340"/>
    </location>
</feature>
<feature type="transmembrane region" description="Helical" evidence="7">
    <location>
        <begin position="46"/>
        <end position="71"/>
    </location>
</feature>
<keyword evidence="4 7" id="KW-0812">Transmembrane</keyword>
<feature type="transmembrane region" description="Helical" evidence="7">
    <location>
        <begin position="21"/>
        <end position="40"/>
    </location>
</feature>
<gene>
    <name evidence="9" type="ORF">DWY25_05195</name>
</gene>
<feature type="transmembrane region" description="Helical" evidence="7">
    <location>
        <begin position="352"/>
        <end position="371"/>
    </location>
</feature>
<dbReference type="InterPro" id="IPR020846">
    <property type="entry name" value="MFS_dom"/>
</dbReference>
<keyword evidence="6 7" id="KW-0472">Membrane</keyword>
<sequence>MNETKTLKLWNKNFILLWQGTLFSTFGDVLYSICIGYWVYEKTGSTALMGLLTSISMFVAMFLGPFCGAIIDRSHRKWIIVGTDLIRGLTMIGLGLIAMSNHLEVWMVLATAFIAALCNAFFTPASMTVMTDLVMPKDLVRAQSLSGGMRSLVAMVGKGLSGAIIAFLGVPFVILLNGISLLISAFTECFIDVPRAPKTGMPINLKTLFADLKDGAQYVLNDRCFRLIVIISVSANFFGSGMGAVFLPFCLGRGLDVVQYGYLMSLQSISALIGTIFMGMLNIKPELRIKLMLFGFPLSSLLFALCYSMQTFNSMAFTFLITYFVSAVANAILNAAFMLIIPREKRAMISGFIMMASSGGQALSSLAFGFIAEFVDLGLLGTVSSLISILPFILLFVYPEIQTRFMQAELSPEV</sequence>
<evidence type="ECO:0000256" key="4">
    <source>
        <dbReference type="ARBA" id="ARBA00022692"/>
    </source>
</evidence>
<feature type="transmembrane region" description="Helical" evidence="7">
    <location>
        <begin position="174"/>
        <end position="191"/>
    </location>
</feature>
<feature type="transmembrane region" description="Helical" evidence="7">
    <location>
        <begin position="78"/>
        <end position="99"/>
    </location>
</feature>
<dbReference type="PROSITE" id="PS50850">
    <property type="entry name" value="MFS"/>
    <property type="match status" value="1"/>
</dbReference>
<feature type="domain" description="Major facilitator superfamily (MFS) profile" evidence="8">
    <location>
        <begin position="13"/>
        <end position="402"/>
    </location>
</feature>
<dbReference type="InterPro" id="IPR036259">
    <property type="entry name" value="MFS_trans_sf"/>
</dbReference>
<dbReference type="PANTHER" id="PTHR23513">
    <property type="entry name" value="INTEGRAL MEMBRANE EFFLUX PROTEIN-RELATED"/>
    <property type="match status" value="1"/>
</dbReference>
<keyword evidence="5 7" id="KW-1133">Transmembrane helix</keyword>
<feature type="transmembrane region" description="Helical" evidence="7">
    <location>
        <begin position="291"/>
        <end position="310"/>
    </location>
</feature>
<evidence type="ECO:0000259" key="8">
    <source>
        <dbReference type="PROSITE" id="PS50850"/>
    </source>
</evidence>
<comment type="subcellular location">
    <subcellularLocation>
        <location evidence="1">Cell membrane</location>
        <topology evidence="1">Multi-pass membrane protein</topology>
    </subcellularLocation>
</comment>
<dbReference type="CDD" id="cd06173">
    <property type="entry name" value="MFS_MefA_like"/>
    <property type="match status" value="1"/>
</dbReference>
<evidence type="ECO:0000313" key="10">
    <source>
        <dbReference type="Proteomes" id="UP000284178"/>
    </source>
</evidence>
<evidence type="ECO:0000256" key="6">
    <source>
        <dbReference type="ARBA" id="ARBA00023136"/>
    </source>
</evidence>
<organism evidence="9 10">
    <name type="scientific">Holdemania filiformis</name>
    <dbReference type="NCBI Taxonomy" id="61171"/>
    <lineage>
        <taxon>Bacteria</taxon>
        <taxon>Bacillati</taxon>
        <taxon>Bacillota</taxon>
        <taxon>Erysipelotrichia</taxon>
        <taxon>Erysipelotrichales</taxon>
        <taxon>Erysipelotrichaceae</taxon>
        <taxon>Holdemania</taxon>
    </lineage>
</organism>
<evidence type="ECO:0000313" key="9">
    <source>
        <dbReference type="EMBL" id="RGR75633.1"/>
    </source>
</evidence>
<dbReference type="GeneID" id="83014800"/>
<dbReference type="Gene3D" id="1.20.1250.20">
    <property type="entry name" value="MFS general substrate transporter like domains"/>
    <property type="match status" value="2"/>
</dbReference>
<evidence type="ECO:0000256" key="7">
    <source>
        <dbReference type="SAM" id="Phobius"/>
    </source>
</evidence>
<keyword evidence="10" id="KW-1185">Reference proteome</keyword>
<keyword evidence="3" id="KW-1003">Cell membrane</keyword>
<dbReference type="GO" id="GO:0022857">
    <property type="term" value="F:transmembrane transporter activity"/>
    <property type="evidence" value="ECO:0007669"/>
    <property type="project" value="InterPro"/>
</dbReference>
<protein>
    <submittedName>
        <fullName evidence="9">MFS transporter</fullName>
    </submittedName>
</protein>
<name>A0A412G4N5_9FIRM</name>
<keyword evidence="2" id="KW-0813">Transport</keyword>
<dbReference type="InterPro" id="IPR022324">
    <property type="entry name" value="Bacilysin_exporter_BacE_put"/>
</dbReference>
<dbReference type="Proteomes" id="UP000284178">
    <property type="component" value="Unassembled WGS sequence"/>
</dbReference>
<proteinExistence type="predicted"/>
<dbReference type="EMBL" id="QRUP01000004">
    <property type="protein sequence ID" value="RGR75633.1"/>
    <property type="molecule type" value="Genomic_DNA"/>
</dbReference>
<dbReference type="Pfam" id="PF07690">
    <property type="entry name" value="MFS_1"/>
    <property type="match status" value="1"/>
</dbReference>
<feature type="transmembrane region" description="Helical" evidence="7">
    <location>
        <begin position="259"/>
        <end position="279"/>
    </location>
</feature>
<feature type="transmembrane region" description="Helical" evidence="7">
    <location>
        <begin position="105"/>
        <end position="130"/>
    </location>
</feature>
<dbReference type="GO" id="GO:0005886">
    <property type="term" value="C:plasma membrane"/>
    <property type="evidence" value="ECO:0007669"/>
    <property type="project" value="UniProtKB-SubCell"/>
</dbReference>
<dbReference type="InterPro" id="IPR011701">
    <property type="entry name" value="MFS"/>
</dbReference>
<evidence type="ECO:0000256" key="1">
    <source>
        <dbReference type="ARBA" id="ARBA00004651"/>
    </source>
</evidence>
<evidence type="ECO:0000256" key="2">
    <source>
        <dbReference type="ARBA" id="ARBA00022448"/>
    </source>
</evidence>
<dbReference type="SUPFAM" id="SSF103473">
    <property type="entry name" value="MFS general substrate transporter"/>
    <property type="match status" value="1"/>
</dbReference>
<dbReference type="PANTHER" id="PTHR23513:SF6">
    <property type="entry name" value="MAJOR FACILITATOR SUPERFAMILY ASSOCIATED DOMAIN-CONTAINING PROTEIN"/>
    <property type="match status" value="1"/>
</dbReference>
<reference evidence="9 10" key="1">
    <citation type="submission" date="2018-08" db="EMBL/GenBank/DDBJ databases">
        <title>A genome reference for cultivated species of the human gut microbiota.</title>
        <authorList>
            <person name="Zou Y."/>
            <person name="Xue W."/>
            <person name="Luo G."/>
        </authorList>
    </citation>
    <scope>NUCLEOTIDE SEQUENCE [LARGE SCALE GENOMIC DNA]</scope>
    <source>
        <strain evidence="9 10">AF24-29</strain>
    </source>
</reference>
<dbReference type="RefSeq" id="WP_117894357.1">
    <property type="nucleotide sequence ID" value="NZ_CABJCV010000004.1"/>
</dbReference>